<feature type="region of interest" description="Disordered" evidence="1">
    <location>
        <begin position="109"/>
        <end position="132"/>
    </location>
</feature>
<name>A0ABW6H481_9ACTN</name>
<proteinExistence type="predicted"/>
<reference evidence="2 3" key="1">
    <citation type="submission" date="2024-09" db="EMBL/GenBank/DDBJ databases">
        <title>The Natural Products Discovery Center: Release of the First 8490 Sequenced Strains for Exploring Actinobacteria Biosynthetic Diversity.</title>
        <authorList>
            <person name="Kalkreuter E."/>
            <person name="Kautsar S.A."/>
            <person name="Yang D."/>
            <person name="Bader C.D."/>
            <person name="Teijaro C.N."/>
            <person name="Fluegel L."/>
            <person name="Davis C.M."/>
            <person name="Simpson J.R."/>
            <person name="Lauterbach L."/>
            <person name="Steele A.D."/>
            <person name="Gui C."/>
            <person name="Meng S."/>
            <person name="Li G."/>
            <person name="Viehrig K."/>
            <person name="Ye F."/>
            <person name="Su P."/>
            <person name="Kiefer A.F."/>
            <person name="Nichols A."/>
            <person name="Cepeda A.J."/>
            <person name="Yan W."/>
            <person name="Fan B."/>
            <person name="Jiang Y."/>
            <person name="Adhikari A."/>
            <person name="Zheng C.-J."/>
            <person name="Schuster L."/>
            <person name="Cowan T.M."/>
            <person name="Smanski M.J."/>
            <person name="Chevrette M.G."/>
            <person name="De Carvalho L.P.S."/>
            <person name="Shen B."/>
        </authorList>
    </citation>
    <scope>NUCLEOTIDE SEQUENCE [LARGE SCALE GENOMIC DNA]</scope>
    <source>
        <strain evidence="2 3">NPDC059500</strain>
    </source>
</reference>
<sequence length="132" mass="13629">MGIRMLNHRPAVSPTAGGAAPAAPSPPVPAFSVGASTARIPTDLATTLRRAATGLRGRLLPRPADPGEAPPWCLWAEVARGYLALLLARLPRPGPGPIPTVTVFVAATPTAGVRPTGPPHRDHQSPPPRRDG</sequence>
<evidence type="ECO:0000256" key="1">
    <source>
        <dbReference type="SAM" id="MobiDB-lite"/>
    </source>
</evidence>
<gene>
    <name evidence="2" type="ORF">ACFW88_12920</name>
</gene>
<dbReference type="Proteomes" id="UP001599756">
    <property type="component" value="Unassembled WGS sequence"/>
</dbReference>
<feature type="compositionally biased region" description="Low complexity" evidence="1">
    <location>
        <begin position="10"/>
        <end position="22"/>
    </location>
</feature>
<dbReference type="EMBL" id="JBHYTS010000016">
    <property type="protein sequence ID" value="MFE1751426.1"/>
    <property type="molecule type" value="Genomic_DNA"/>
</dbReference>
<protein>
    <submittedName>
        <fullName evidence="2">Uncharacterized protein</fullName>
    </submittedName>
</protein>
<dbReference type="RefSeq" id="WP_381800360.1">
    <property type="nucleotide sequence ID" value="NZ_JBHYTS010000016.1"/>
</dbReference>
<keyword evidence="3" id="KW-1185">Reference proteome</keyword>
<accession>A0ABW6H481</accession>
<feature type="compositionally biased region" description="Basic and acidic residues" evidence="1">
    <location>
        <begin position="119"/>
        <end position="132"/>
    </location>
</feature>
<feature type="region of interest" description="Disordered" evidence="1">
    <location>
        <begin position="1"/>
        <end position="26"/>
    </location>
</feature>
<organism evidence="2 3">
    <name type="scientific">Streptomyces anandii</name>
    <dbReference type="NCBI Taxonomy" id="285454"/>
    <lineage>
        <taxon>Bacteria</taxon>
        <taxon>Bacillati</taxon>
        <taxon>Actinomycetota</taxon>
        <taxon>Actinomycetes</taxon>
        <taxon>Kitasatosporales</taxon>
        <taxon>Streptomycetaceae</taxon>
        <taxon>Streptomyces</taxon>
    </lineage>
</organism>
<evidence type="ECO:0000313" key="3">
    <source>
        <dbReference type="Proteomes" id="UP001599756"/>
    </source>
</evidence>
<comment type="caution">
    <text evidence="2">The sequence shown here is derived from an EMBL/GenBank/DDBJ whole genome shotgun (WGS) entry which is preliminary data.</text>
</comment>
<evidence type="ECO:0000313" key="2">
    <source>
        <dbReference type="EMBL" id="MFE1751426.1"/>
    </source>
</evidence>